<dbReference type="PANTHER" id="PTHR10887:SF530">
    <property type="entry name" value="SUPERFAMILY I DNA HELICASES"/>
    <property type="match status" value="1"/>
</dbReference>
<dbReference type="Gene3D" id="3.40.50.300">
    <property type="entry name" value="P-loop containing nucleotide triphosphate hydrolases"/>
    <property type="match status" value="3"/>
</dbReference>
<evidence type="ECO:0000259" key="3">
    <source>
        <dbReference type="Pfam" id="PF13087"/>
    </source>
</evidence>
<sequence length="1022" mass="118086">MDNTKRVLRYWQRSVEDGDRLDFQESQITNYVDLPYEEIAGGQLSPSSFEAVEKKADWNHKRSLDVLICPFPLFREQKGKKGDRDRRLFPLVIPARLEEDGSLHPNKDNPSFVPRKYLEPFDQTYTPVVVGQLAAWEEYRNKHPHPEQGTWEMVWRDAEHLFKKVTGKAPARFELEGYHRSPHAVVWFGKTASAAYYHIANCYHDLLKGKQQHPGLLQTYTGAREKRSQNTLEEHGDYGTRHYGQMTDQYPLTSSQRETLHHFFALEAGEVLGVNGPPGTGKTTLIQSVVSSLWIGRALDGKEPPVILAASSNNRAILNILDSFQKAGATDPKAKELYPLASRWIPGVNSYGLFCASKTMFEKQQQKYPSVLRQRTRGGRREEMIGFVADLEKENLQSQVDHFLYRCRQYFGDSVTDLNQAKQRLHRELSDVCETMEDMIIQFHERKRLQKRLETEFQSWEGLEQAIAKATVAEGQSREEHQRLESLYSDWLKDVKNRSFLHPFLGFLQSVANESFMREKRVEMSFSSYKDIAVREELSRREIEAQKKYTEHNQRLHKLIEFRDRMEKLEEKWVEWKEKHRSKSSPEQDWFTYLDTHLRYKAFLLATHYWESRWLQERTESPSEEQDETGWRRYAKLTPCLVSTLASAPNFFRSFRDPENYLYGFIDLLIIDEAGQVTPEQAGPVFALADRALVVGDTEQLQPIPRVNSTVDEANVNLFGFLSEGTSFDHFSQSGLAVSDGSVMKIAQRVSRFGKPDDLGGMWLTDHYRCREDIIQYCNDLCYQGRLVPRTKNPAPGEEIYRDLPRMGYLHVVGTAERVGGSWENQQEAATIAWWIHQMKDEWTGGTRRLEDIIAVVTPFRKQANLISRYLKNEYQIEGLTVDTVHSLQGAEKDIILFSATYGGPNHRNQSLFYDNTRYLLNVAVSRAKESFLVFGDMEVFGRMSHKPSGKLKQRLHRLPPSRAEIPAEQIEAMVGRMNKRMAKSAKGISKTTVINHGIINYADNQSRIQIDNIEQKPKGDI</sequence>
<dbReference type="InterPro" id="IPR047187">
    <property type="entry name" value="SF1_C_Upf1"/>
</dbReference>
<accession>A0ABW4CB62</accession>
<dbReference type="InterPro" id="IPR045055">
    <property type="entry name" value="DNA2/NAM7-like"/>
</dbReference>
<dbReference type="RefSeq" id="WP_380166500.1">
    <property type="nucleotide sequence ID" value="NZ_JBHTNU010000016.1"/>
</dbReference>
<keyword evidence="5" id="KW-1185">Reference proteome</keyword>
<evidence type="ECO:0000256" key="1">
    <source>
        <dbReference type="SAM" id="Coils"/>
    </source>
</evidence>
<name>A0ABW4CB62_9BACL</name>
<keyword evidence="1" id="KW-0175">Coiled coil</keyword>
<protein>
    <submittedName>
        <fullName evidence="4">AAA domain-containing protein</fullName>
    </submittedName>
</protein>
<reference evidence="5" key="1">
    <citation type="journal article" date="2019" name="Int. J. Syst. Evol. Microbiol.">
        <title>The Global Catalogue of Microorganisms (GCM) 10K type strain sequencing project: providing services to taxonomists for standard genome sequencing and annotation.</title>
        <authorList>
            <consortium name="The Broad Institute Genomics Platform"/>
            <consortium name="The Broad Institute Genome Sequencing Center for Infectious Disease"/>
            <person name="Wu L."/>
            <person name="Ma J."/>
        </authorList>
    </citation>
    <scope>NUCLEOTIDE SEQUENCE [LARGE SCALE GENOMIC DNA]</scope>
    <source>
        <strain evidence="5">S1</strain>
    </source>
</reference>
<feature type="domain" description="DNA2/NAM7 helicase-like C-terminal" evidence="3">
    <location>
        <begin position="763"/>
        <end position="938"/>
    </location>
</feature>
<dbReference type="CDD" id="cd18808">
    <property type="entry name" value="SF1_C_Upf1"/>
    <property type="match status" value="1"/>
</dbReference>
<dbReference type="Pfam" id="PF13087">
    <property type="entry name" value="AAA_12"/>
    <property type="match status" value="1"/>
</dbReference>
<feature type="domain" description="DNA2/NAM7 helicase helicase" evidence="2">
    <location>
        <begin position="252"/>
        <end position="704"/>
    </location>
</feature>
<feature type="coiled-coil region" evidence="1">
    <location>
        <begin position="535"/>
        <end position="579"/>
    </location>
</feature>
<comment type="caution">
    <text evidence="4">The sequence shown here is derived from an EMBL/GenBank/DDBJ whole genome shotgun (WGS) entry which is preliminary data.</text>
</comment>
<dbReference type="Pfam" id="PF13086">
    <property type="entry name" value="AAA_11"/>
    <property type="match status" value="1"/>
</dbReference>
<dbReference type="InterPro" id="IPR041677">
    <property type="entry name" value="DNA2/NAM7_AAA_11"/>
</dbReference>
<dbReference type="EMBL" id="JBHTNU010000016">
    <property type="protein sequence ID" value="MFD1428002.1"/>
    <property type="molecule type" value="Genomic_DNA"/>
</dbReference>
<dbReference type="Proteomes" id="UP001597282">
    <property type="component" value="Unassembled WGS sequence"/>
</dbReference>
<gene>
    <name evidence="4" type="ORF">ACFQ4Y_13935</name>
</gene>
<evidence type="ECO:0000313" key="5">
    <source>
        <dbReference type="Proteomes" id="UP001597282"/>
    </source>
</evidence>
<dbReference type="SUPFAM" id="SSF52540">
    <property type="entry name" value="P-loop containing nucleoside triphosphate hydrolases"/>
    <property type="match status" value="1"/>
</dbReference>
<dbReference type="InterPro" id="IPR027417">
    <property type="entry name" value="P-loop_NTPase"/>
</dbReference>
<dbReference type="InterPro" id="IPR041679">
    <property type="entry name" value="DNA2/NAM7-like_C"/>
</dbReference>
<proteinExistence type="predicted"/>
<evidence type="ECO:0000259" key="2">
    <source>
        <dbReference type="Pfam" id="PF13086"/>
    </source>
</evidence>
<dbReference type="PANTHER" id="PTHR10887">
    <property type="entry name" value="DNA2/NAM7 HELICASE FAMILY"/>
    <property type="match status" value="1"/>
</dbReference>
<organism evidence="4 5">
    <name type="scientific">Kroppenstedtia sanguinis</name>
    <dbReference type="NCBI Taxonomy" id="1380684"/>
    <lineage>
        <taxon>Bacteria</taxon>
        <taxon>Bacillati</taxon>
        <taxon>Bacillota</taxon>
        <taxon>Bacilli</taxon>
        <taxon>Bacillales</taxon>
        <taxon>Thermoactinomycetaceae</taxon>
        <taxon>Kroppenstedtia</taxon>
    </lineage>
</organism>
<evidence type="ECO:0000313" key="4">
    <source>
        <dbReference type="EMBL" id="MFD1428002.1"/>
    </source>
</evidence>